<evidence type="ECO:0000256" key="9">
    <source>
        <dbReference type="SAM" id="MobiDB-lite"/>
    </source>
</evidence>
<keyword evidence="8" id="KW-0472">Membrane</keyword>
<organism evidence="11 12">
    <name type="scientific">Metapseudomonas boanensis</name>
    <dbReference type="NCBI Taxonomy" id="2822138"/>
    <lineage>
        <taxon>Bacteria</taxon>
        <taxon>Pseudomonadati</taxon>
        <taxon>Pseudomonadota</taxon>
        <taxon>Gammaproteobacteria</taxon>
        <taxon>Pseudomonadales</taxon>
        <taxon>Pseudomonadaceae</taxon>
        <taxon>Metapseudomonas</taxon>
    </lineage>
</organism>
<evidence type="ECO:0000313" key="12">
    <source>
        <dbReference type="Proteomes" id="UP001519667"/>
    </source>
</evidence>
<protein>
    <recommendedName>
        <fullName evidence="10">Type II secretion system protein GspC N-terminal domain-containing protein</fullName>
    </recommendedName>
</protein>
<keyword evidence="4" id="KW-0997">Cell inner membrane</keyword>
<feature type="region of interest" description="Disordered" evidence="9">
    <location>
        <begin position="117"/>
        <end position="190"/>
    </location>
</feature>
<evidence type="ECO:0000256" key="4">
    <source>
        <dbReference type="ARBA" id="ARBA00022519"/>
    </source>
</evidence>
<evidence type="ECO:0000256" key="3">
    <source>
        <dbReference type="ARBA" id="ARBA00022475"/>
    </source>
</evidence>
<feature type="compositionally biased region" description="Acidic residues" evidence="9">
    <location>
        <begin position="181"/>
        <end position="190"/>
    </location>
</feature>
<dbReference type="Proteomes" id="UP001519667">
    <property type="component" value="Unassembled WGS sequence"/>
</dbReference>
<keyword evidence="5" id="KW-0812">Transmembrane</keyword>
<keyword evidence="12" id="KW-1185">Reference proteome</keyword>
<evidence type="ECO:0000313" key="11">
    <source>
        <dbReference type="EMBL" id="MBT8764741.1"/>
    </source>
</evidence>
<reference evidence="11 12" key="1">
    <citation type="submission" date="2021-04" db="EMBL/GenBank/DDBJ databases">
        <title>Pseudomonas boanensis sp. nov., a bacterium isolated from river water used for household purposes in Boane District, Mozambique.</title>
        <authorList>
            <person name="Nicklasson M."/>
            <person name="Martin-Rodriguez A.J."/>
            <person name="Thorell K."/>
            <person name="Neves L."/>
            <person name="Mussagy A."/>
            <person name="Rydberg H.A."/>
            <person name="Hernroth B."/>
            <person name="Svensson-Stadler L."/>
            <person name="Sjoling A."/>
        </authorList>
    </citation>
    <scope>NUCLEOTIDE SEQUENCE [LARGE SCALE GENOMIC DNA]</scope>
    <source>
        <strain evidence="11 12">DB1</strain>
    </source>
</reference>
<dbReference type="EMBL" id="JAGTIS010000001">
    <property type="protein sequence ID" value="MBT8764741.1"/>
    <property type="molecule type" value="Genomic_DNA"/>
</dbReference>
<evidence type="ECO:0000256" key="1">
    <source>
        <dbReference type="ARBA" id="ARBA00004533"/>
    </source>
</evidence>
<name>A0ABS5XAM7_9GAMM</name>
<keyword evidence="3" id="KW-1003">Cell membrane</keyword>
<feature type="compositionally biased region" description="Low complexity" evidence="9">
    <location>
        <begin position="131"/>
        <end position="143"/>
    </location>
</feature>
<sequence length="190" mass="20818">MCASFAWQAIEWAHLLETGSDSSPSGPAQTFNAQPLSNLEPLFGPVQVISDNTPPPSTNLRLTLLGSFVHETPEHSIAIIQYEGGKPRRFRAGEEITTGVRLHAVYRDRVELERAGRRESLSFPPPRSRIQASGSASPGQPASNVIDDLSGLQEDNAAELRERMEKLRQEMEESGSLPADDTAEQPLESE</sequence>
<dbReference type="Gene3D" id="2.30.30.830">
    <property type="match status" value="1"/>
</dbReference>
<dbReference type="Pfam" id="PF11356">
    <property type="entry name" value="T2SSC"/>
    <property type="match status" value="1"/>
</dbReference>
<evidence type="ECO:0000256" key="8">
    <source>
        <dbReference type="ARBA" id="ARBA00023136"/>
    </source>
</evidence>
<proteinExistence type="predicted"/>
<keyword evidence="7" id="KW-1133">Transmembrane helix</keyword>
<feature type="domain" description="Type II secretion system protein GspC N-terminal" evidence="10">
    <location>
        <begin position="25"/>
        <end position="123"/>
    </location>
</feature>
<keyword evidence="2" id="KW-0813">Transport</keyword>
<comment type="caution">
    <text evidence="11">The sequence shown here is derived from an EMBL/GenBank/DDBJ whole genome shotgun (WGS) entry which is preliminary data.</text>
</comment>
<gene>
    <name evidence="11" type="ORF">J7302_01045</name>
</gene>
<evidence type="ECO:0000256" key="6">
    <source>
        <dbReference type="ARBA" id="ARBA00022927"/>
    </source>
</evidence>
<evidence type="ECO:0000256" key="5">
    <source>
        <dbReference type="ARBA" id="ARBA00022692"/>
    </source>
</evidence>
<dbReference type="InterPro" id="IPR024961">
    <property type="entry name" value="T2SS_GspC_N"/>
</dbReference>
<comment type="subcellular location">
    <subcellularLocation>
        <location evidence="1">Cell inner membrane</location>
    </subcellularLocation>
</comment>
<keyword evidence="6" id="KW-0653">Protein transport</keyword>
<evidence type="ECO:0000259" key="10">
    <source>
        <dbReference type="Pfam" id="PF11356"/>
    </source>
</evidence>
<accession>A0ABS5XAM7</accession>
<evidence type="ECO:0000256" key="7">
    <source>
        <dbReference type="ARBA" id="ARBA00022989"/>
    </source>
</evidence>
<evidence type="ECO:0000256" key="2">
    <source>
        <dbReference type="ARBA" id="ARBA00022448"/>
    </source>
</evidence>
<feature type="compositionally biased region" description="Basic and acidic residues" evidence="9">
    <location>
        <begin position="158"/>
        <end position="171"/>
    </location>
</feature>